<dbReference type="EMBL" id="FUEG01000020">
    <property type="protein sequence ID" value="SJL13588.1"/>
    <property type="molecule type" value="Genomic_DNA"/>
</dbReference>
<dbReference type="AlphaFoldDB" id="A0A284RXV7"/>
<keyword evidence="2" id="KW-1185">Reference proteome</keyword>
<accession>A0A284RXV7</accession>
<name>A0A284RXV7_ARMOS</name>
<evidence type="ECO:0000313" key="2">
    <source>
        <dbReference type="Proteomes" id="UP000219338"/>
    </source>
</evidence>
<proteinExistence type="predicted"/>
<gene>
    <name evidence="1" type="ORF">ARMOST_17033</name>
</gene>
<protein>
    <submittedName>
        <fullName evidence="1">Uncharacterized protein</fullName>
    </submittedName>
</protein>
<reference evidence="2" key="1">
    <citation type="journal article" date="2017" name="Nat. Ecol. Evol.">
        <title>Genome expansion and lineage-specific genetic innovations in the forest pathogenic fungi Armillaria.</title>
        <authorList>
            <person name="Sipos G."/>
            <person name="Prasanna A.N."/>
            <person name="Walter M.C."/>
            <person name="O'Connor E."/>
            <person name="Balint B."/>
            <person name="Krizsan K."/>
            <person name="Kiss B."/>
            <person name="Hess J."/>
            <person name="Varga T."/>
            <person name="Slot J."/>
            <person name="Riley R."/>
            <person name="Boka B."/>
            <person name="Rigling D."/>
            <person name="Barry K."/>
            <person name="Lee J."/>
            <person name="Mihaltcheva S."/>
            <person name="LaButti K."/>
            <person name="Lipzen A."/>
            <person name="Waldron R."/>
            <person name="Moloney N.M."/>
            <person name="Sperisen C."/>
            <person name="Kredics L."/>
            <person name="Vagvoelgyi C."/>
            <person name="Patrignani A."/>
            <person name="Fitzpatrick D."/>
            <person name="Nagy I."/>
            <person name="Doyle S."/>
            <person name="Anderson J.B."/>
            <person name="Grigoriev I.V."/>
            <person name="Gueldener U."/>
            <person name="Muensterkoetter M."/>
            <person name="Nagy L.G."/>
        </authorList>
    </citation>
    <scope>NUCLEOTIDE SEQUENCE [LARGE SCALE GENOMIC DNA]</scope>
    <source>
        <strain evidence="2">C18/9</strain>
    </source>
</reference>
<organism evidence="1 2">
    <name type="scientific">Armillaria ostoyae</name>
    <name type="common">Armillaria root rot fungus</name>
    <dbReference type="NCBI Taxonomy" id="47428"/>
    <lineage>
        <taxon>Eukaryota</taxon>
        <taxon>Fungi</taxon>
        <taxon>Dikarya</taxon>
        <taxon>Basidiomycota</taxon>
        <taxon>Agaricomycotina</taxon>
        <taxon>Agaricomycetes</taxon>
        <taxon>Agaricomycetidae</taxon>
        <taxon>Agaricales</taxon>
        <taxon>Marasmiineae</taxon>
        <taxon>Physalacriaceae</taxon>
        <taxon>Armillaria</taxon>
    </lineage>
</organism>
<dbReference type="Proteomes" id="UP000219338">
    <property type="component" value="Unassembled WGS sequence"/>
</dbReference>
<evidence type="ECO:0000313" key="1">
    <source>
        <dbReference type="EMBL" id="SJL13588.1"/>
    </source>
</evidence>
<sequence length="47" mass="5245">MFTETSQGLLAFDRDYDLEKDFAAGAFSYLEKVDIAGFTLQGSYPKS</sequence>